<dbReference type="PROSITE" id="PS50112">
    <property type="entry name" value="PAS"/>
    <property type="match status" value="1"/>
</dbReference>
<feature type="domain" description="PAS" evidence="7">
    <location>
        <begin position="266"/>
        <end position="321"/>
    </location>
</feature>
<evidence type="ECO:0000313" key="8">
    <source>
        <dbReference type="EMBL" id="SFJ86615.1"/>
    </source>
</evidence>
<dbReference type="AlphaFoldDB" id="A0A1I3UUE1"/>
<dbReference type="Gene3D" id="3.30.565.10">
    <property type="entry name" value="Histidine kinase-like ATPase, C-terminal domain"/>
    <property type="match status" value="1"/>
</dbReference>
<dbReference type="SUPFAM" id="SSF55874">
    <property type="entry name" value="ATPase domain of HSP90 chaperone/DNA topoisomerase II/histidine kinase"/>
    <property type="match status" value="1"/>
</dbReference>
<keyword evidence="3 4" id="KW-0597">Phosphoprotein</keyword>
<dbReference type="SUPFAM" id="SSF55785">
    <property type="entry name" value="PYP-like sensor domain (PAS domain)"/>
    <property type="match status" value="2"/>
</dbReference>
<dbReference type="InterPro" id="IPR036890">
    <property type="entry name" value="HATPase_C_sf"/>
</dbReference>
<evidence type="ECO:0000259" key="5">
    <source>
        <dbReference type="PROSITE" id="PS50109"/>
    </source>
</evidence>
<dbReference type="SUPFAM" id="SSF52172">
    <property type="entry name" value="CheY-like"/>
    <property type="match status" value="2"/>
</dbReference>
<evidence type="ECO:0000256" key="1">
    <source>
        <dbReference type="ARBA" id="ARBA00000085"/>
    </source>
</evidence>
<dbReference type="Proteomes" id="UP000198635">
    <property type="component" value="Unassembled WGS sequence"/>
</dbReference>
<evidence type="ECO:0000256" key="3">
    <source>
        <dbReference type="ARBA" id="ARBA00022553"/>
    </source>
</evidence>
<dbReference type="Pfam" id="PF00512">
    <property type="entry name" value="HisKA"/>
    <property type="match status" value="1"/>
</dbReference>
<dbReference type="GO" id="GO:0000155">
    <property type="term" value="F:phosphorelay sensor kinase activity"/>
    <property type="evidence" value="ECO:0007669"/>
    <property type="project" value="InterPro"/>
</dbReference>
<reference evidence="9" key="1">
    <citation type="submission" date="2016-10" db="EMBL/GenBank/DDBJ databases">
        <authorList>
            <person name="Varghese N."/>
            <person name="Submissions S."/>
        </authorList>
    </citation>
    <scope>NUCLEOTIDE SEQUENCE [LARGE SCALE GENOMIC DNA]</scope>
    <source>
        <strain evidence="9">DSM 5918</strain>
    </source>
</reference>
<dbReference type="Gene3D" id="3.40.50.2300">
    <property type="match status" value="1"/>
</dbReference>
<dbReference type="SMART" id="SM00091">
    <property type="entry name" value="PAS"/>
    <property type="match status" value="2"/>
</dbReference>
<feature type="domain" description="Response regulatory" evidence="6">
    <location>
        <begin position="663"/>
        <end position="780"/>
    </location>
</feature>
<accession>A0A1I3UUE1</accession>
<dbReference type="InterPro" id="IPR036097">
    <property type="entry name" value="HisK_dim/P_sf"/>
</dbReference>
<dbReference type="Gene3D" id="3.30.450.20">
    <property type="entry name" value="PAS domain"/>
    <property type="match status" value="2"/>
</dbReference>
<dbReference type="NCBIfam" id="TIGR00229">
    <property type="entry name" value="sensory_box"/>
    <property type="match status" value="2"/>
</dbReference>
<dbReference type="CDD" id="cd16922">
    <property type="entry name" value="HATPase_EvgS-ArcB-TorS-like"/>
    <property type="match status" value="1"/>
</dbReference>
<dbReference type="InterPro" id="IPR035965">
    <property type="entry name" value="PAS-like_dom_sf"/>
</dbReference>
<dbReference type="InterPro" id="IPR011006">
    <property type="entry name" value="CheY-like_superfamily"/>
</dbReference>
<dbReference type="InterPro" id="IPR013656">
    <property type="entry name" value="PAS_4"/>
</dbReference>
<dbReference type="InterPro" id="IPR005467">
    <property type="entry name" value="His_kinase_dom"/>
</dbReference>
<evidence type="ECO:0000256" key="4">
    <source>
        <dbReference type="PROSITE-ProRule" id="PRU00169"/>
    </source>
</evidence>
<dbReference type="Pfam" id="PF02518">
    <property type="entry name" value="HATPase_c"/>
    <property type="match status" value="1"/>
</dbReference>
<dbReference type="PANTHER" id="PTHR45339:SF3">
    <property type="entry name" value="HISTIDINE KINASE"/>
    <property type="match status" value="1"/>
</dbReference>
<dbReference type="InterPro" id="IPR004358">
    <property type="entry name" value="Sig_transdc_His_kin-like_C"/>
</dbReference>
<organism evidence="8 9">
    <name type="scientific">Desulfomicrobium apsheronum</name>
    <dbReference type="NCBI Taxonomy" id="52560"/>
    <lineage>
        <taxon>Bacteria</taxon>
        <taxon>Pseudomonadati</taxon>
        <taxon>Thermodesulfobacteriota</taxon>
        <taxon>Desulfovibrionia</taxon>
        <taxon>Desulfovibrionales</taxon>
        <taxon>Desulfomicrobiaceae</taxon>
        <taxon>Desulfomicrobium</taxon>
    </lineage>
</organism>
<dbReference type="Pfam" id="PF08448">
    <property type="entry name" value="PAS_4"/>
    <property type="match status" value="1"/>
</dbReference>
<dbReference type="InterPro" id="IPR000014">
    <property type="entry name" value="PAS"/>
</dbReference>
<dbReference type="CDD" id="cd17546">
    <property type="entry name" value="REC_hyHK_CKI1_RcsC-like"/>
    <property type="match status" value="1"/>
</dbReference>
<name>A0A1I3UUE1_9BACT</name>
<evidence type="ECO:0000259" key="6">
    <source>
        <dbReference type="PROSITE" id="PS50110"/>
    </source>
</evidence>
<feature type="domain" description="Histidine kinase" evidence="5">
    <location>
        <begin position="420"/>
        <end position="642"/>
    </location>
</feature>
<gene>
    <name evidence="8" type="ORF">SAMN04488082_108130</name>
</gene>
<dbReference type="SMART" id="SM00448">
    <property type="entry name" value="REC"/>
    <property type="match status" value="1"/>
</dbReference>
<dbReference type="SUPFAM" id="SSF47384">
    <property type="entry name" value="Homodimeric domain of signal transducing histidine kinase"/>
    <property type="match status" value="1"/>
</dbReference>
<evidence type="ECO:0000313" key="9">
    <source>
        <dbReference type="Proteomes" id="UP000198635"/>
    </source>
</evidence>
<keyword evidence="9" id="KW-1185">Reference proteome</keyword>
<dbReference type="PROSITE" id="PS50109">
    <property type="entry name" value="HIS_KIN"/>
    <property type="match status" value="1"/>
</dbReference>
<dbReference type="EMBL" id="FORX01000008">
    <property type="protein sequence ID" value="SFJ86615.1"/>
    <property type="molecule type" value="Genomic_DNA"/>
</dbReference>
<dbReference type="Pfam" id="PF00072">
    <property type="entry name" value="Response_reg"/>
    <property type="match status" value="1"/>
</dbReference>
<evidence type="ECO:0000259" key="7">
    <source>
        <dbReference type="PROSITE" id="PS50112"/>
    </source>
</evidence>
<dbReference type="RefSeq" id="WP_177193099.1">
    <property type="nucleotide sequence ID" value="NZ_FORX01000008.1"/>
</dbReference>
<dbReference type="CDD" id="cd00082">
    <property type="entry name" value="HisKA"/>
    <property type="match status" value="1"/>
</dbReference>
<feature type="modified residue" description="4-aspartylphosphate" evidence="4">
    <location>
        <position position="712"/>
    </location>
</feature>
<evidence type="ECO:0000256" key="2">
    <source>
        <dbReference type="ARBA" id="ARBA00012438"/>
    </source>
</evidence>
<dbReference type="PANTHER" id="PTHR45339">
    <property type="entry name" value="HYBRID SIGNAL TRANSDUCTION HISTIDINE KINASE J"/>
    <property type="match status" value="1"/>
</dbReference>
<dbReference type="SMART" id="SM00388">
    <property type="entry name" value="HisKA"/>
    <property type="match status" value="1"/>
</dbReference>
<dbReference type="PROSITE" id="PS50110">
    <property type="entry name" value="RESPONSE_REGULATORY"/>
    <property type="match status" value="1"/>
</dbReference>
<proteinExistence type="predicted"/>
<dbReference type="Pfam" id="PF13426">
    <property type="entry name" value="PAS_9"/>
    <property type="match status" value="1"/>
</dbReference>
<dbReference type="FunFam" id="3.30.565.10:FF:000010">
    <property type="entry name" value="Sensor histidine kinase RcsC"/>
    <property type="match status" value="1"/>
</dbReference>
<protein>
    <recommendedName>
        <fullName evidence="2">histidine kinase</fullName>
        <ecNumber evidence="2">2.7.13.3</ecNumber>
    </recommendedName>
</protein>
<sequence>MREKYDFIDQSSYHILIVSEEVRELDSLERVLNRASYKTSRAQSSQALDAVMGNGPTFVLLAPSLSDGTVAELCNIFAVAPEYGDVVCLFVVKYDDLSHFRSDLLGQGLVSGSLIWPASESLVISLLDVYKRCEFTDRLLQESRRDFLEVFDKMPTVMMFIEPDTGRIVDVNVAAELFYGGSKVELCRKKIWEINTASREEISTAMSQARETSRNNFQFRHRLCDDSIRDVSVYSGPVQIHGKRLLYSIVFDITARKEAEASLLQIRNEWENIFQAIGHPVIVLDCEYRILAANKVALELTGLDMRGISGRKCFEIFHKGDGPPFNCPMAKTKQTCMGAQAELEMDAFDKTYMVSCTPVHDRHGKLVKIIHIAIDVTDRRTFEKELETTNRNLEYALERAHELAAQSDMANRAKSEFLANMSHEIRTPLNGASGMIEVLRQTNLNAEQHGYAHNAHRCLSRLNRLLADILDLSKIEAGKLNLCEDVFDISSMRQQLSEVFLFDASAKKLMLDFFFDPNLPELVKGDESRLRQILFNVVGNAVKFTESGFVRVEVKPLSWGTDGLMTVLFSIQDSGPGISQDIVGTIFEPFVQGEKTYVREHQGAGLGLAIVRRLVDLMGGEISLQSDLGQGTVINFFLPFEPVSSSERRVPSHPKPICQKPRSVLLAEDDLVNAMFVETILKRIGCRVVVARDGKEVLRKLREECFDIVLMDVQMPIMDGLEATRTIRSWKGDIASTPIIALTAYAMVGDCEKFLAAGMNAYLTKPVSMQEITQVMDQILIEKKSRSGKEIQGALCGAGVLQS</sequence>
<dbReference type="PRINTS" id="PR00344">
    <property type="entry name" value="BCTRLSENSOR"/>
</dbReference>
<dbReference type="SMART" id="SM00387">
    <property type="entry name" value="HATPase_c"/>
    <property type="match status" value="1"/>
</dbReference>
<dbReference type="Gene3D" id="1.10.287.130">
    <property type="match status" value="1"/>
</dbReference>
<dbReference type="InterPro" id="IPR003594">
    <property type="entry name" value="HATPase_dom"/>
</dbReference>
<dbReference type="CDD" id="cd00130">
    <property type="entry name" value="PAS"/>
    <property type="match status" value="2"/>
</dbReference>
<dbReference type="EC" id="2.7.13.3" evidence="2"/>
<comment type="catalytic activity">
    <reaction evidence="1">
        <text>ATP + protein L-histidine = ADP + protein N-phospho-L-histidine.</text>
        <dbReference type="EC" id="2.7.13.3"/>
    </reaction>
</comment>
<dbReference type="InterPro" id="IPR003661">
    <property type="entry name" value="HisK_dim/P_dom"/>
</dbReference>
<dbReference type="InterPro" id="IPR001789">
    <property type="entry name" value="Sig_transdc_resp-reg_receiver"/>
</dbReference>
<dbReference type="STRING" id="52560.SAMN04488082_108130"/>